<reference evidence="5 6" key="1">
    <citation type="submission" date="2024-10" db="EMBL/GenBank/DDBJ databases">
        <authorList>
            <person name="Kim D."/>
        </authorList>
    </citation>
    <scope>NUCLEOTIDE SEQUENCE [LARGE SCALE GENOMIC DNA]</scope>
    <source>
        <strain evidence="5">BH-2024</strain>
    </source>
</reference>
<evidence type="ECO:0000256" key="2">
    <source>
        <dbReference type="PROSITE-ProRule" id="PRU01005"/>
    </source>
</evidence>
<protein>
    <recommendedName>
        <fullName evidence="4">ShKT domain-containing protein</fullName>
    </recommendedName>
</protein>
<dbReference type="Pfam" id="PF00264">
    <property type="entry name" value="Tyrosinase"/>
    <property type="match status" value="1"/>
</dbReference>
<feature type="domain" description="ShKT" evidence="4">
    <location>
        <begin position="501"/>
        <end position="535"/>
    </location>
</feature>
<feature type="domain" description="ShKT" evidence="4">
    <location>
        <begin position="571"/>
        <end position="605"/>
    </location>
</feature>
<comment type="caution">
    <text evidence="2">Lacks conserved residue(s) required for the propagation of feature annotation.</text>
</comment>
<dbReference type="PROSITE" id="PS00497">
    <property type="entry name" value="TYROSINASE_1"/>
    <property type="match status" value="1"/>
</dbReference>
<dbReference type="PANTHER" id="PTHR11474">
    <property type="entry name" value="TYROSINASE FAMILY MEMBER"/>
    <property type="match status" value="1"/>
</dbReference>
<accession>A0ABD2K7H3</accession>
<dbReference type="PROSITE" id="PS51670">
    <property type="entry name" value="SHKT"/>
    <property type="match status" value="4"/>
</dbReference>
<dbReference type="PRINTS" id="PR00092">
    <property type="entry name" value="TYROSINASE"/>
</dbReference>
<gene>
    <name evidence="5" type="ORF">niasHT_024600</name>
</gene>
<keyword evidence="6" id="KW-1185">Reference proteome</keyword>
<evidence type="ECO:0000313" key="5">
    <source>
        <dbReference type="EMBL" id="KAL3098846.1"/>
    </source>
</evidence>
<dbReference type="PROSITE" id="PS00498">
    <property type="entry name" value="TYROSINASE_2"/>
    <property type="match status" value="1"/>
</dbReference>
<proteinExistence type="predicted"/>
<dbReference type="GO" id="GO:0046872">
    <property type="term" value="F:metal ion binding"/>
    <property type="evidence" value="ECO:0007669"/>
    <property type="project" value="UniProtKB-KW"/>
</dbReference>
<dbReference type="SUPFAM" id="SSF48056">
    <property type="entry name" value="Di-copper centre-containing domain"/>
    <property type="match status" value="1"/>
</dbReference>
<dbReference type="InterPro" id="IPR008922">
    <property type="entry name" value="Di-copper_centre_dom_sf"/>
</dbReference>
<name>A0ABD2K7H3_9BILA</name>
<dbReference type="InterPro" id="IPR050316">
    <property type="entry name" value="Tyrosinase/Hemocyanin"/>
</dbReference>
<feature type="chain" id="PRO_5044823118" description="ShKT domain-containing protein" evidence="3">
    <location>
        <begin position="23"/>
        <end position="763"/>
    </location>
</feature>
<dbReference type="InterPro" id="IPR002227">
    <property type="entry name" value="Tyrosinase_Cu-bd"/>
</dbReference>
<dbReference type="AlphaFoldDB" id="A0ABD2K7H3"/>
<feature type="domain" description="ShKT" evidence="4">
    <location>
        <begin position="615"/>
        <end position="648"/>
    </location>
</feature>
<keyword evidence="3" id="KW-0732">Signal</keyword>
<dbReference type="SMART" id="SM00254">
    <property type="entry name" value="ShKT"/>
    <property type="match status" value="4"/>
</dbReference>
<dbReference type="InterPro" id="IPR003582">
    <property type="entry name" value="ShKT_dom"/>
</dbReference>
<organism evidence="5 6">
    <name type="scientific">Heterodera trifolii</name>
    <dbReference type="NCBI Taxonomy" id="157864"/>
    <lineage>
        <taxon>Eukaryota</taxon>
        <taxon>Metazoa</taxon>
        <taxon>Ecdysozoa</taxon>
        <taxon>Nematoda</taxon>
        <taxon>Chromadorea</taxon>
        <taxon>Rhabditida</taxon>
        <taxon>Tylenchina</taxon>
        <taxon>Tylenchomorpha</taxon>
        <taxon>Tylenchoidea</taxon>
        <taxon>Heteroderidae</taxon>
        <taxon>Heteroderinae</taxon>
        <taxon>Heterodera</taxon>
    </lineage>
</organism>
<dbReference type="PANTHER" id="PTHR11474:SF21">
    <property type="entry name" value="SHKT DOMAIN-CONTAINING PROTEIN"/>
    <property type="match status" value="1"/>
</dbReference>
<evidence type="ECO:0000259" key="4">
    <source>
        <dbReference type="PROSITE" id="PS51670"/>
    </source>
</evidence>
<comment type="caution">
    <text evidence="5">The sequence shown here is derived from an EMBL/GenBank/DDBJ whole genome shotgun (WGS) entry which is preliminary data.</text>
</comment>
<feature type="signal peptide" evidence="3">
    <location>
        <begin position="1"/>
        <end position="22"/>
    </location>
</feature>
<feature type="disulfide bond" evidence="2">
    <location>
        <begin position="571"/>
        <end position="605"/>
    </location>
</feature>
<sequence>MVKIKIFLSFSILVKIFPIAFGHENCENAPNKTLKKICEQLYRYDKKAREVIVDEEETIVLPPAIPGLETPIFAAELAPIAATPYQCMDLGCLCSYMGGNGQQGSNACRLPNGQPLAKAIRREYRMLSDEERVRYHSAMLSIKRSGEYDRMAALHAQFATAGSAHSGPGFLPWHREFTKRVEIALRQVDPTVAIPYWDSTLEAALPTPADSHLFTPDFMGSTDSAGNLVTGIFAGWRTLDGRPNVMRSVGTDGSAFREQDIQWFLSQNSIEMILGFSAPRQGCQDRSSWNLMEYTHGNVHVFVGGDMTDQSTSANDPIFFIHHSFVDLLCSAPQHFGSASMRPFQPWQNTDGLNNKYTDNLYEYAPRPTCRDGPCGSKYLFCDRSHGAAHCVAKVRLGGNCAGFINGEEVCLNGQCQRGRCVPTPAKLLPPPPTVSAESKSLAVRPRPFTTSARFSCYNEHECCETWSLKGECQRNPVYMNAWCQASCRQCQIDYDMFTECNDRHVNCAQWAKRGECTRNKFWMAENCRRSCDKCQVTRAQVCSGGSESRTNHNRITASLTRKTRCTSTGCFNENICCPFWGIMGECRKNSAWMNCNCRVSCGTCIPRGYDFGSCSDYHPDCRQWAMKGECQKNGWMLENCKRSCESCVNFRELRQLCQSRPVGSEIGAVKRRRARTYSEMYYGVSASSAVAGIGRRATAPNAKFEDAGALRFGTKTSQPSSTVPRKQSLQKRHALHEDNVTRAVEEFADSLSGSQPAVMHVL</sequence>
<dbReference type="Gene3D" id="1.10.1280.10">
    <property type="entry name" value="Di-copper center containing domain from catechol oxidase"/>
    <property type="match status" value="1"/>
</dbReference>
<evidence type="ECO:0000313" key="6">
    <source>
        <dbReference type="Proteomes" id="UP001620626"/>
    </source>
</evidence>
<feature type="disulfide bond" evidence="2">
    <location>
        <begin position="457"/>
        <end position="491"/>
    </location>
</feature>
<feature type="disulfide bond" evidence="2">
    <location>
        <begin position="501"/>
        <end position="535"/>
    </location>
</feature>
<keyword evidence="2" id="KW-1015">Disulfide bond</keyword>
<dbReference type="Proteomes" id="UP001620626">
    <property type="component" value="Unassembled WGS sequence"/>
</dbReference>
<feature type="domain" description="ShKT" evidence="4">
    <location>
        <begin position="457"/>
        <end position="491"/>
    </location>
</feature>
<dbReference type="EMBL" id="JBICBT010000819">
    <property type="protein sequence ID" value="KAL3098846.1"/>
    <property type="molecule type" value="Genomic_DNA"/>
</dbReference>
<keyword evidence="1" id="KW-0479">Metal-binding</keyword>
<evidence type="ECO:0000256" key="3">
    <source>
        <dbReference type="SAM" id="SignalP"/>
    </source>
</evidence>
<dbReference type="Pfam" id="PF01549">
    <property type="entry name" value="ShK"/>
    <property type="match status" value="4"/>
</dbReference>
<evidence type="ECO:0000256" key="1">
    <source>
        <dbReference type="ARBA" id="ARBA00022723"/>
    </source>
</evidence>